<protein>
    <submittedName>
        <fullName evidence="2">Uncharacterized protein</fullName>
    </submittedName>
</protein>
<dbReference type="AlphaFoldDB" id="X1HVW4"/>
<feature type="region of interest" description="Disordered" evidence="1">
    <location>
        <begin position="1"/>
        <end position="49"/>
    </location>
</feature>
<comment type="caution">
    <text evidence="2">The sequence shown here is derived from an EMBL/GenBank/DDBJ whole genome shotgun (WGS) entry which is preliminary data.</text>
</comment>
<reference evidence="2" key="1">
    <citation type="journal article" date="2014" name="Front. Microbiol.">
        <title>High frequency of phylogenetically diverse reductive dehalogenase-homologous genes in deep subseafloor sedimentary metagenomes.</title>
        <authorList>
            <person name="Kawai M."/>
            <person name="Futagami T."/>
            <person name="Toyoda A."/>
            <person name="Takaki Y."/>
            <person name="Nishi S."/>
            <person name="Hori S."/>
            <person name="Arai W."/>
            <person name="Tsubouchi T."/>
            <person name="Morono Y."/>
            <person name="Uchiyama I."/>
            <person name="Ito T."/>
            <person name="Fujiyama A."/>
            <person name="Inagaki F."/>
            <person name="Takami H."/>
        </authorList>
    </citation>
    <scope>NUCLEOTIDE SEQUENCE</scope>
    <source>
        <strain evidence="2">Expedition CK06-06</strain>
    </source>
</reference>
<accession>X1HVW4</accession>
<feature type="compositionally biased region" description="Basic and acidic residues" evidence="1">
    <location>
        <begin position="1"/>
        <end position="14"/>
    </location>
</feature>
<evidence type="ECO:0000313" key="2">
    <source>
        <dbReference type="EMBL" id="GAH61220.1"/>
    </source>
</evidence>
<feature type="non-terminal residue" evidence="2">
    <location>
        <position position="1"/>
    </location>
</feature>
<gene>
    <name evidence="2" type="ORF">S03H2_29162</name>
</gene>
<name>X1HVW4_9ZZZZ</name>
<proteinExistence type="predicted"/>
<organism evidence="2">
    <name type="scientific">marine sediment metagenome</name>
    <dbReference type="NCBI Taxonomy" id="412755"/>
    <lineage>
        <taxon>unclassified sequences</taxon>
        <taxon>metagenomes</taxon>
        <taxon>ecological metagenomes</taxon>
    </lineage>
</organism>
<sequence>RPSEEEAEDKDAGDHGVVSNHFGCMDVSPSAGGGRSRLAAQTKAHDRHH</sequence>
<evidence type="ECO:0000256" key="1">
    <source>
        <dbReference type="SAM" id="MobiDB-lite"/>
    </source>
</evidence>
<dbReference type="EMBL" id="BARU01017588">
    <property type="protein sequence ID" value="GAH61220.1"/>
    <property type="molecule type" value="Genomic_DNA"/>
</dbReference>